<accession>A0A8S5LJY7</accession>
<sequence>MHVPRALFIYFLSYYRRFCSFANLRVLCMVMAFPTCYNTATIKHGEQAEQPALDNSPQHTTHERKYTL</sequence>
<reference evidence="2" key="1">
    <citation type="journal article" date="2021" name="Proc. Natl. Acad. Sci. U.S.A.">
        <title>A Catalog of Tens of Thousands of Viruses from Human Metagenomes Reveals Hidden Associations with Chronic Diseases.</title>
        <authorList>
            <person name="Tisza M.J."/>
            <person name="Buck C.B."/>
        </authorList>
    </citation>
    <scope>NUCLEOTIDE SEQUENCE</scope>
    <source>
        <strain evidence="2">Ct3o911</strain>
    </source>
</reference>
<proteinExistence type="predicted"/>
<feature type="region of interest" description="Disordered" evidence="1">
    <location>
        <begin position="48"/>
        <end position="68"/>
    </location>
</feature>
<dbReference type="EMBL" id="BK015861">
    <property type="protein sequence ID" value="DAD70152.1"/>
    <property type="molecule type" value="Genomic_DNA"/>
</dbReference>
<evidence type="ECO:0000313" key="2">
    <source>
        <dbReference type="EMBL" id="DAD70152.1"/>
    </source>
</evidence>
<protein>
    <submittedName>
        <fullName evidence="2">Uncharacterized protein</fullName>
    </submittedName>
</protein>
<evidence type="ECO:0000256" key="1">
    <source>
        <dbReference type="SAM" id="MobiDB-lite"/>
    </source>
</evidence>
<organism evidence="2">
    <name type="scientific">Siphoviridae sp. ct3o911</name>
    <dbReference type="NCBI Taxonomy" id="2827560"/>
    <lineage>
        <taxon>Viruses</taxon>
        <taxon>Duplodnaviria</taxon>
        <taxon>Heunggongvirae</taxon>
        <taxon>Uroviricota</taxon>
        <taxon>Caudoviricetes</taxon>
    </lineage>
</organism>
<name>A0A8S5LJY7_9CAUD</name>